<protein>
    <recommendedName>
        <fullName evidence="4">Pesticidal crystal protein Cry22Aa Ig-like domain-containing protein</fullName>
    </recommendedName>
</protein>
<gene>
    <name evidence="5" type="ORF">A3B92_02630</name>
</gene>
<dbReference type="EMBL" id="MHJG01000003">
    <property type="protein sequence ID" value="OGY64401.1"/>
    <property type="molecule type" value="Genomic_DNA"/>
</dbReference>
<feature type="domain" description="Pesticidal crystal protein Cry22Aa Ig-like" evidence="4">
    <location>
        <begin position="1897"/>
        <end position="1979"/>
    </location>
</feature>
<dbReference type="PROSITE" id="PS51470">
    <property type="entry name" value="FG_GAP"/>
    <property type="match status" value="6"/>
</dbReference>
<comment type="caution">
    <text evidence="5">The sequence shown here is derived from an EMBL/GenBank/DDBJ whole genome shotgun (WGS) entry which is preliminary data.</text>
</comment>
<dbReference type="InterPro" id="IPR000413">
    <property type="entry name" value="Integrin_alpha"/>
</dbReference>
<sequence>MKADWRQKKEIMKKSGASKRIKLFLFFSIFTLRLFFVEPSYAKSELPDFQFKKFSNQVGQFITVSQNYFKNSLEYYSQIHENNKVVLASFVKEISNKLNAIALKNKDKNVLLGLAFETAPSRNFSQEIGEGVLKNTQLIFEEGSRLLDSAMPASNFIKPKERIPFAPQASPPLITEAQKEFIVKLYEKLKDVDVGSLFSFEKKAVEDEETINRLAEIISAKLPQVQQVIKEVRTEKEIKIETKETQVILNDQKINELQASLVQLQQTQETNRQNLFNTIALSNRINTLKGVTITEPIFSSGAITDSDIPDTITVSNYIPLGGGTFTGSTTVAGNFHVSGVLNASSTLLANGLSTLTGGFISSASSTIAGSLQISGPIQASSSATIANTLGVSGLSTLAGFISTASSTISNSLQLAGPLSASSTLQVSGNSVFYGNLGIGTTSPSQLFSVQGNAFLSGSLINVANITATGTITTVNASTTGMLTVGNGAIVTGSSTIAGPLQISGPIQASSSATIASTLGVSGLSTLSGFISTASSTISNSLQLAGPLSASSTLQVSGNSVFYGNLGIGTTSPSQLFSVQGNAFLSGSLINVANITATGTITTVNASTTGMLTVGNGAIVTGSSTIAGPLQISGPIQASSSATIASTLGVSGLSTLSGFISTASSTISNSLQLSGPLSASSTLTVGGNSIFSGFISTASSTFSSNLLVSGVLNASSTIFASNGLSLISGNLGIGTTSPSQLFSVQGNAFLSGSLINVANITATGTLTVRGSATSTVNQALGIGPTTTPEAMLTVMARGRALLGRIFEVAGNTTATRHSLFTVYESGRIDVGGLSATSTDYSSLRNRLTIFSGGERKLQLLNTGSLLVGNTATTGRAYAFSVAGSVNIAGSLQFGKKNAYLNFLSSDGTVKSNQKISDTAGSFTATLDINDNFGMSVANIGDLDGDGVTDLVAGAHKDDDGFTDRGAIYVLFMNPAGTVKSFQKTSNSFGGYTLANNDEFGVSVAAIGDLNGDGVTDLAVGAHADNDGNADGGAVYILFMNPAGTVKSAQKISSTAGSLGVTMDTSDNFGQSIANIGDLDGDGVTDIAVGAFVDDDGNTDGGAVYILFMNPDGTVKSNQKISSTAGGLGVTMDTDDQFGQDIASLGDLDGDGVTDLVVGAHQDDDGNTDGGAAYILFMNPDGTVKSNQKISSTAGNFGTTLVATDSFGYSVASLGDLDGDSVKDIVVGARLDNDGNTDGGAVYILFMNPNGTVKSKQKISSTAGGLGVTMDTGDQFGVSIASVGDLDGDGITDIAVGAPEDDDEDAGSGAIYILFMNDTSTFKFSIQNNNATGTLLTLANIGTATNTAARLSFQNNATTTAALTSILLQNTTNNNGTATTSSYGALTFSILQNGLLTEVSRFNASGTLSLVSGLISSASSTVAGNLQVAGGLQASSTLTVGSLASLYNGFISSASSTVASNLHISGVISASSSMAINGALIGATTIGVSASTPEAGAIYVEKTGGIPASISLDTSNADPAIDFDSNNGTVNWTIGYDLSESGFVLAQGGNPTTGNARLFLADGGNITMANNGGSVGIGTTTPSAKLAVEQGSVNTIGFYLSGYANATADLFRVSTSTATATSTAFVIDSQGRVGIGTSTPIAQLSIEGTCIDNGGGCADYAELYPASESVEAGELLALDMDNPGQVKKAAVGSRDLIVGAVSSNPAIIIEGSSLQLLTGAAYKNNPEKPAVALAGRIPVKVNLEGGEIKVGDPITASSEAGVGKKATESGKIIGYALENYPNQSNVNKIMLFVSLGHWQAPTEITQLPNYLIAQVVDVVKQWLESMQVFIENGLVRLKNLVAEKITVQQLCVEDVCVDKTGLQALLQNAGLNSLFTTSTPAISTTSPSLPPSDTEPPVIALNGPALIEIEIGTVWVDPGATVTDNVNDNLGIYYKVDGMETGNGGRDLPQIDITAVGAHTIIYIATDQAGNIGSATREVKVIE</sequence>
<dbReference type="PRINTS" id="PR01185">
    <property type="entry name" value="INTEGRINA"/>
</dbReference>
<name>A0A1G1ZIN4_9BACT</name>
<evidence type="ECO:0000259" key="4">
    <source>
        <dbReference type="Pfam" id="PF16403"/>
    </source>
</evidence>
<dbReference type="Pfam" id="PF01839">
    <property type="entry name" value="FG-GAP"/>
    <property type="match status" value="6"/>
</dbReference>
<keyword evidence="1" id="KW-0732">Signal</keyword>
<dbReference type="GO" id="GO:0008305">
    <property type="term" value="C:integrin complex"/>
    <property type="evidence" value="ECO:0007669"/>
    <property type="project" value="InterPro"/>
</dbReference>
<dbReference type="InterPro" id="IPR032179">
    <property type="entry name" value="Cry22Aa_Ig-like"/>
</dbReference>
<dbReference type="Gene3D" id="2.130.10.130">
    <property type="entry name" value="Integrin alpha, N-terminal"/>
    <property type="match status" value="3"/>
</dbReference>
<dbReference type="InterPro" id="IPR028994">
    <property type="entry name" value="Integrin_alpha_N"/>
</dbReference>
<evidence type="ECO:0000313" key="6">
    <source>
        <dbReference type="Proteomes" id="UP000177960"/>
    </source>
</evidence>
<dbReference type="STRING" id="1798404.A3B92_02630"/>
<keyword evidence="2" id="KW-0677">Repeat</keyword>
<dbReference type="SMART" id="SM00191">
    <property type="entry name" value="Int_alpha"/>
    <property type="match status" value="6"/>
</dbReference>
<dbReference type="GO" id="GO:0098609">
    <property type="term" value="P:cell-cell adhesion"/>
    <property type="evidence" value="ECO:0007669"/>
    <property type="project" value="TreeGrafter"/>
</dbReference>
<dbReference type="InterPro" id="IPR013783">
    <property type="entry name" value="Ig-like_fold"/>
</dbReference>
<evidence type="ECO:0000313" key="5">
    <source>
        <dbReference type="EMBL" id="OGY64401.1"/>
    </source>
</evidence>
<dbReference type="GO" id="GO:0033627">
    <property type="term" value="P:cell adhesion mediated by integrin"/>
    <property type="evidence" value="ECO:0007669"/>
    <property type="project" value="TreeGrafter"/>
</dbReference>
<evidence type="ECO:0000256" key="2">
    <source>
        <dbReference type="ARBA" id="ARBA00022737"/>
    </source>
</evidence>
<evidence type="ECO:0000256" key="1">
    <source>
        <dbReference type="ARBA" id="ARBA00022729"/>
    </source>
</evidence>
<accession>A0A1G1ZIN4</accession>
<dbReference type="Proteomes" id="UP000177960">
    <property type="component" value="Unassembled WGS sequence"/>
</dbReference>
<dbReference type="GO" id="GO:0007160">
    <property type="term" value="P:cell-matrix adhesion"/>
    <property type="evidence" value="ECO:0007669"/>
    <property type="project" value="TreeGrafter"/>
</dbReference>
<dbReference type="Pfam" id="PF16403">
    <property type="entry name" value="Bact_surface_Ig-like"/>
    <property type="match status" value="1"/>
</dbReference>
<dbReference type="InterPro" id="IPR013517">
    <property type="entry name" value="FG-GAP"/>
</dbReference>
<dbReference type="GO" id="GO:0005178">
    <property type="term" value="F:integrin binding"/>
    <property type="evidence" value="ECO:0007669"/>
    <property type="project" value="TreeGrafter"/>
</dbReference>
<keyword evidence="3" id="KW-0325">Glycoprotein</keyword>
<dbReference type="PANTHER" id="PTHR23220">
    <property type="entry name" value="INTEGRIN ALPHA"/>
    <property type="match status" value="1"/>
</dbReference>
<reference evidence="5 6" key="1">
    <citation type="journal article" date="2016" name="Nat. Commun.">
        <title>Thousands of microbial genomes shed light on interconnected biogeochemical processes in an aquifer system.</title>
        <authorList>
            <person name="Anantharaman K."/>
            <person name="Brown C.T."/>
            <person name="Hug L.A."/>
            <person name="Sharon I."/>
            <person name="Castelle C.J."/>
            <person name="Probst A.J."/>
            <person name="Thomas B.C."/>
            <person name="Singh A."/>
            <person name="Wilkins M.J."/>
            <person name="Karaoz U."/>
            <person name="Brodie E.L."/>
            <person name="Williams K.H."/>
            <person name="Hubbard S.S."/>
            <person name="Banfield J.F."/>
        </authorList>
    </citation>
    <scope>NUCLEOTIDE SEQUENCE [LARGE SCALE GENOMIC DNA]</scope>
</reference>
<dbReference type="GO" id="GO:0007229">
    <property type="term" value="P:integrin-mediated signaling pathway"/>
    <property type="evidence" value="ECO:0007669"/>
    <property type="project" value="TreeGrafter"/>
</dbReference>
<dbReference type="Gene3D" id="2.60.40.10">
    <property type="entry name" value="Immunoglobulins"/>
    <property type="match status" value="1"/>
</dbReference>
<dbReference type="GO" id="GO:0009897">
    <property type="term" value="C:external side of plasma membrane"/>
    <property type="evidence" value="ECO:0007669"/>
    <property type="project" value="TreeGrafter"/>
</dbReference>
<organism evidence="5 6">
    <name type="scientific">Candidatus Harrisonbacteria bacterium RIFCSPHIGHO2_02_FULL_42_16</name>
    <dbReference type="NCBI Taxonomy" id="1798404"/>
    <lineage>
        <taxon>Bacteria</taxon>
        <taxon>Candidatus Harrisoniibacteriota</taxon>
    </lineage>
</organism>
<evidence type="ECO:0000256" key="3">
    <source>
        <dbReference type="ARBA" id="ARBA00023180"/>
    </source>
</evidence>
<dbReference type="InterPro" id="IPR013519">
    <property type="entry name" value="Int_alpha_beta-p"/>
</dbReference>
<dbReference type="PANTHER" id="PTHR23220:SF134">
    <property type="entry name" value="INTEGRIN ALPHA-2 DOMAIN-CONTAINING PROTEIN"/>
    <property type="match status" value="1"/>
</dbReference>
<proteinExistence type="predicted"/>
<dbReference type="SUPFAM" id="SSF69318">
    <property type="entry name" value="Integrin alpha N-terminal domain"/>
    <property type="match status" value="2"/>
</dbReference>